<evidence type="ECO:0000313" key="3">
    <source>
        <dbReference type="Proteomes" id="UP000078561"/>
    </source>
</evidence>
<dbReference type="GO" id="GO:0003677">
    <property type="term" value="F:DNA binding"/>
    <property type="evidence" value="ECO:0007669"/>
    <property type="project" value="InterPro"/>
</dbReference>
<dbReference type="AlphaFoldDB" id="A0A168LNR1"/>
<organism evidence="2">
    <name type="scientific">Absidia glauca</name>
    <name type="common">Pin mould</name>
    <dbReference type="NCBI Taxonomy" id="4829"/>
    <lineage>
        <taxon>Eukaryota</taxon>
        <taxon>Fungi</taxon>
        <taxon>Fungi incertae sedis</taxon>
        <taxon>Mucoromycota</taxon>
        <taxon>Mucoromycotina</taxon>
        <taxon>Mucoromycetes</taxon>
        <taxon>Mucorales</taxon>
        <taxon>Cunninghamellaceae</taxon>
        <taxon>Absidia</taxon>
    </lineage>
</organism>
<keyword evidence="3" id="KW-1185">Reference proteome</keyword>
<dbReference type="Gene3D" id="1.10.443.20">
    <property type="entry name" value="Centromere DNA-binding protein complex CBF3 subunit, domain 2"/>
    <property type="match status" value="1"/>
</dbReference>
<dbReference type="Pfam" id="PF16787">
    <property type="entry name" value="NDC10_II"/>
    <property type="match status" value="1"/>
</dbReference>
<accession>A0A168LNR1</accession>
<evidence type="ECO:0000259" key="1">
    <source>
        <dbReference type="Pfam" id="PF16787"/>
    </source>
</evidence>
<dbReference type="InParanoid" id="A0A168LNR1"/>
<dbReference type="OrthoDB" id="120763at2759"/>
<reference evidence="2" key="1">
    <citation type="submission" date="2016-04" db="EMBL/GenBank/DDBJ databases">
        <authorList>
            <person name="Evans L.H."/>
            <person name="Alamgir A."/>
            <person name="Owens N."/>
            <person name="Weber N.D."/>
            <person name="Virtaneva K."/>
            <person name="Barbian K."/>
            <person name="Babar A."/>
            <person name="Rosenke K."/>
        </authorList>
    </citation>
    <scope>NUCLEOTIDE SEQUENCE [LARGE SCALE GENOMIC DNA]</scope>
    <source>
        <strain evidence="2">CBS 101.48</strain>
    </source>
</reference>
<name>A0A168LNR1_ABSGL</name>
<feature type="domain" description="Ndc10" evidence="1">
    <location>
        <begin position="42"/>
        <end position="143"/>
    </location>
</feature>
<sequence>MHRNGLSSHQESIGKALSSPGIRFNKKTHINCYSSAHMAGIVCAKAGFPTNDRSFHLAHAALDPPTSLCKKLFPVIDKWHDRLAAKKRSPNNNDSIQPTVAAIAFVQVIMMFRKTFIQDSVLMMELHPCHLIWQHSIFSEPAYLAVKRDLLQIEAQEHDPAYTLLQQCAPMHFRFQTPILL</sequence>
<dbReference type="Proteomes" id="UP000078561">
    <property type="component" value="Unassembled WGS sequence"/>
</dbReference>
<dbReference type="InterPro" id="IPR038279">
    <property type="entry name" value="Ndc10_dom2_sf"/>
</dbReference>
<proteinExistence type="predicted"/>
<dbReference type="EMBL" id="LT551602">
    <property type="protein sequence ID" value="SAL97181.1"/>
    <property type="molecule type" value="Genomic_DNA"/>
</dbReference>
<protein>
    <recommendedName>
        <fullName evidence="1">Ndc10 domain-containing protein</fullName>
    </recommendedName>
</protein>
<dbReference type="InterPro" id="IPR031872">
    <property type="entry name" value="NDC10_II"/>
</dbReference>
<evidence type="ECO:0000313" key="2">
    <source>
        <dbReference type="EMBL" id="SAL97181.1"/>
    </source>
</evidence>
<gene>
    <name evidence="2" type="primary">ABSGL_02652.1 scaffold 3684</name>
</gene>